<dbReference type="PROSITE" id="PS50928">
    <property type="entry name" value="ABC_TM1"/>
    <property type="match status" value="1"/>
</dbReference>
<dbReference type="InterPro" id="IPR051393">
    <property type="entry name" value="ABC_transporter_permease"/>
</dbReference>
<keyword evidence="10" id="KW-1185">Reference proteome</keyword>
<feature type="transmembrane region" description="Helical" evidence="7">
    <location>
        <begin position="77"/>
        <end position="97"/>
    </location>
</feature>
<dbReference type="GO" id="GO:0005886">
    <property type="term" value="C:plasma membrane"/>
    <property type="evidence" value="ECO:0007669"/>
    <property type="project" value="UniProtKB-SubCell"/>
</dbReference>
<dbReference type="Pfam" id="PF00528">
    <property type="entry name" value="BPD_transp_1"/>
    <property type="match status" value="1"/>
</dbReference>
<keyword evidence="6 7" id="KW-0472">Membrane</keyword>
<feature type="transmembrane region" description="Helical" evidence="7">
    <location>
        <begin position="163"/>
        <end position="183"/>
    </location>
</feature>
<evidence type="ECO:0000256" key="7">
    <source>
        <dbReference type="RuleBase" id="RU363032"/>
    </source>
</evidence>
<evidence type="ECO:0000256" key="1">
    <source>
        <dbReference type="ARBA" id="ARBA00004651"/>
    </source>
</evidence>
<dbReference type="GO" id="GO:0055085">
    <property type="term" value="P:transmembrane transport"/>
    <property type="evidence" value="ECO:0007669"/>
    <property type="project" value="InterPro"/>
</dbReference>
<feature type="transmembrane region" description="Helical" evidence="7">
    <location>
        <begin position="12"/>
        <end position="39"/>
    </location>
</feature>
<keyword evidence="2 7" id="KW-0813">Transport</keyword>
<dbReference type="PANTHER" id="PTHR30193:SF37">
    <property type="entry name" value="INNER MEMBRANE ABC TRANSPORTER PERMEASE PROTEIN YCJO"/>
    <property type="match status" value="1"/>
</dbReference>
<evidence type="ECO:0000256" key="3">
    <source>
        <dbReference type="ARBA" id="ARBA00022475"/>
    </source>
</evidence>
<dbReference type="CDD" id="cd06261">
    <property type="entry name" value="TM_PBP2"/>
    <property type="match status" value="1"/>
</dbReference>
<dbReference type="AlphaFoldDB" id="A0A494Y255"/>
<dbReference type="EMBL" id="RBZM01000003">
    <property type="protein sequence ID" value="RKP56070.1"/>
    <property type="molecule type" value="Genomic_DNA"/>
</dbReference>
<feature type="transmembrane region" description="Helical" evidence="7">
    <location>
        <begin position="265"/>
        <end position="285"/>
    </location>
</feature>
<keyword evidence="3" id="KW-1003">Cell membrane</keyword>
<dbReference type="InterPro" id="IPR000515">
    <property type="entry name" value="MetI-like"/>
</dbReference>
<proteinExistence type="inferred from homology"/>
<dbReference type="OrthoDB" id="145927at2"/>
<dbReference type="RefSeq" id="WP_120975039.1">
    <property type="nucleotide sequence ID" value="NZ_RBZM01000003.1"/>
</dbReference>
<evidence type="ECO:0000256" key="4">
    <source>
        <dbReference type="ARBA" id="ARBA00022692"/>
    </source>
</evidence>
<evidence type="ECO:0000256" key="5">
    <source>
        <dbReference type="ARBA" id="ARBA00022989"/>
    </source>
</evidence>
<evidence type="ECO:0000313" key="9">
    <source>
        <dbReference type="EMBL" id="RKP56070.1"/>
    </source>
</evidence>
<name>A0A494Y255_9BACL</name>
<comment type="subcellular location">
    <subcellularLocation>
        <location evidence="1 7">Cell membrane</location>
        <topology evidence="1 7">Multi-pass membrane protein</topology>
    </subcellularLocation>
</comment>
<accession>A0A494Y255</accession>
<dbReference type="Proteomes" id="UP000282076">
    <property type="component" value="Unassembled WGS sequence"/>
</dbReference>
<sequence length="295" mass="33395">MVNNLSYRQQKTILIILFLLVPLTLLGLFSLYPAVYLIYLSFMSWDGFSPDKTWAGIANYKDVFANKEIWNAFSHNFVYLGWGLLQNAMGLMFALILNSRLRGRNVYRVVLFMPYIMNGVAVAYMFNYVFNSEYGSLNTLLHAVGLDSLAISWFGSPKVVNHALGFITLWKFMGLNMVIYLAALQSVPSEIIEAARMDGATRFQSVRHVILPNMMRVIELNLFLTIIGTLEIFDLPFLLTKGGPLGASDTFLTKTVEMAFKFNNFGVASAMSLTLIAFVIVILSVQRWVTRRWGD</sequence>
<feature type="transmembrane region" description="Helical" evidence="7">
    <location>
        <begin position="220"/>
        <end position="239"/>
    </location>
</feature>
<protein>
    <submittedName>
        <fullName evidence="9">Sugar ABC transporter permease</fullName>
    </submittedName>
</protein>
<gene>
    <name evidence="9" type="ORF">D7Z26_05305</name>
</gene>
<reference evidence="9 10" key="1">
    <citation type="submission" date="2018-10" db="EMBL/GenBank/DDBJ databases">
        <title>Cohnella sp. M2MS4P-1, whole genome shotgun sequence.</title>
        <authorList>
            <person name="Tuo L."/>
        </authorList>
    </citation>
    <scope>NUCLEOTIDE SEQUENCE [LARGE SCALE GENOMIC DNA]</scope>
    <source>
        <strain evidence="9 10">M2MS4P-1</strain>
    </source>
</reference>
<keyword evidence="4 7" id="KW-0812">Transmembrane</keyword>
<evidence type="ECO:0000256" key="2">
    <source>
        <dbReference type="ARBA" id="ARBA00022448"/>
    </source>
</evidence>
<feature type="transmembrane region" description="Helical" evidence="7">
    <location>
        <begin position="109"/>
        <end position="130"/>
    </location>
</feature>
<comment type="caution">
    <text evidence="9">The sequence shown here is derived from an EMBL/GenBank/DDBJ whole genome shotgun (WGS) entry which is preliminary data.</text>
</comment>
<dbReference type="SUPFAM" id="SSF161098">
    <property type="entry name" value="MetI-like"/>
    <property type="match status" value="1"/>
</dbReference>
<evidence type="ECO:0000313" key="10">
    <source>
        <dbReference type="Proteomes" id="UP000282076"/>
    </source>
</evidence>
<evidence type="ECO:0000259" key="8">
    <source>
        <dbReference type="PROSITE" id="PS50928"/>
    </source>
</evidence>
<feature type="domain" description="ABC transmembrane type-1" evidence="8">
    <location>
        <begin position="72"/>
        <end position="286"/>
    </location>
</feature>
<evidence type="ECO:0000256" key="6">
    <source>
        <dbReference type="ARBA" id="ARBA00023136"/>
    </source>
</evidence>
<comment type="similarity">
    <text evidence="7">Belongs to the binding-protein-dependent transport system permease family.</text>
</comment>
<keyword evidence="5 7" id="KW-1133">Transmembrane helix</keyword>
<organism evidence="9 10">
    <name type="scientific">Cohnella endophytica</name>
    <dbReference type="NCBI Taxonomy" id="2419778"/>
    <lineage>
        <taxon>Bacteria</taxon>
        <taxon>Bacillati</taxon>
        <taxon>Bacillota</taxon>
        <taxon>Bacilli</taxon>
        <taxon>Bacillales</taxon>
        <taxon>Paenibacillaceae</taxon>
        <taxon>Cohnella</taxon>
    </lineage>
</organism>
<dbReference type="InterPro" id="IPR035906">
    <property type="entry name" value="MetI-like_sf"/>
</dbReference>
<dbReference type="PANTHER" id="PTHR30193">
    <property type="entry name" value="ABC TRANSPORTER PERMEASE PROTEIN"/>
    <property type="match status" value="1"/>
</dbReference>
<dbReference type="Gene3D" id="1.10.3720.10">
    <property type="entry name" value="MetI-like"/>
    <property type="match status" value="1"/>
</dbReference>